<organism evidence="1">
    <name type="scientific">mine drainage metagenome</name>
    <dbReference type="NCBI Taxonomy" id="410659"/>
    <lineage>
        <taxon>unclassified sequences</taxon>
        <taxon>metagenomes</taxon>
        <taxon>ecological metagenomes</taxon>
    </lineage>
</organism>
<evidence type="ECO:0008006" key="2">
    <source>
        <dbReference type="Google" id="ProtNLM"/>
    </source>
</evidence>
<name>A0A1J5SMU1_9ZZZZ</name>
<dbReference type="SUPFAM" id="SSF53597">
    <property type="entry name" value="Dihydrofolate reductase-like"/>
    <property type="match status" value="1"/>
</dbReference>
<accession>A0A1J5SMU1</accession>
<reference evidence="1" key="1">
    <citation type="submission" date="2016-10" db="EMBL/GenBank/DDBJ databases">
        <title>Sequence of Gallionella enrichment culture.</title>
        <authorList>
            <person name="Poehlein A."/>
            <person name="Muehling M."/>
            <person name="Daniel R."/>
        </authorList>
    </citation>
    <scope>NUCLEOTIDE SEQUENCE</scope>
</reference>
<evidence type="ECO:0000313" key="1">
    <source>
        <dbReference type="EMBL" id="OIR09818.1"/>
    </source>
</evidence>
<sequence>MAIKCSVFVATSLDGFIARKCGALDWLPGSNDVAGSENLGYRDFFASIARS</sequence>
<dbReference type="AlphaFoldDB" id="A0A1J5SMU1"/>
<comment type="caution">
    <text evidence="1">The sequence shown here is derived from an EMBL/GenBank/DDBJ whole genome shotgun (WGS) entry which is preliminary data.</text>
</comment>
<proteinExistence type="predicted"/>
<dbReference type="Gene3D" id="3.40.430.10">
    <property type="entry name" value="Dihydrofolate Reductase, subunit A"/>
    <property type="match status" value="1"/>
</dbReference>
<protein>
    <recommendedName>
        <fullName evidence="2">Dihydrofolate reductase</fullName>
    </recommendedName>
</protein>
<gene>
    <name evidence="1" type="ORF">GALL_82240</name>
</gene>
<dbReference type="InterPro" id="IPR024072">
    <property type="entry name" value="DHFR-like_dom_sf"/>
</dbReference>
<dbReference type="EMBL" id="MLJW01000025">
    <property type="protein sequence ID" value="OIR09818.1"/>
    <property type="molecule type" value="Genomic_DNA"/>
</dbReference>